<reference evidence="2" key="1">
    <citation type="journal article" date="2022" name="Plant J.">
        <title>Strategies of tolerance reflected in two North American maple genomes.</title>
        <authorList>
            <person name="McEvoy S.L."/>
            <person name="Sezen U.U."/>
            <person name="Trouern-Trend A."/>
            <person name="McMahon S.M."/>
            <person name="Schaberg P.G."/>
            <person name="Yang J."/>
            <person name="Wegrzyn J.L."/>
            <person name="Swenson N.G."/>
        </authorList>
    </citation>
    <scope>NUCLEOTIDE SEQUENCE</scope>
    <source>
        <strain evidence="2">NS2018</strain>
    </source>
</reference>
<feature type="compositionally biased region" description="Polar residues" evidence="1">
    <location>
        <begin position="266"/>
        <end position="279"/>
    </location>
</feature>
<sequence>MVEGIKSRKKILERFPKKQYFGSDSLRNEDKNTIRDNKSGQGISYAEVVKGVVKDNSTNGTVDKDRVEVMKWDEDFPDGSWLQCCACPGSIKVVTRRRAFSVSVWEDLAPINPVWISWRLGIEDRFVFDSSFPRTDLNNDRQWGDEGYRSALVNVFVLKKGGDITFKSPTNPNSDNLAKVDQTKRAYVSGVDLGHNGKECDVLLKRPIVANKDPKSVKFKDDSVSHISETQFQQLDIEDEDLLRGAGRERSKILSKKKAKQCRFGKSQQLKSSKVSNPRLQKLEKNGSGRLGVTSLKRRWNLEEEV</sequence>
<dbReference type="Proteomes" id="UP001168877">
    <property type="component" value="Unassembled WGS sequence"/>
</dbReference>
<protein>
    <submittedName>
        <fullName evidence="2">Uncharacterized protein</fullName>
    </submittedName>
</protein>
<evidence type="ECO:0000313" key="2">
    <source>
        <dbReference type="EMBL" id="KAK0581095.1"/>
    </source>
</evidence>
<dbReference type="AlphaFoldDB" id="A0AA39VHX3"/>
<evidence type="ECO:0000313" key="3">
    <source>
        <dbReference type="Proteomes" id="UP001168877"/>
    </source>
</evidence>
<name>A0AA39VHX3_ACESA</name>
<gene>
    <name evidence="2" type="ORF">LWI29_010021</name>
</gene>
<organism evidence="2 3">
    <name type="scientific">Acer saccharum</name>
    <name type="common">Sugar maple</name>
    <dbReference type="NCBI Taxonomy" id="4024"/>
    <lineage>
        <taxon>Eukaryota</taxon>
        <taxon>Viridiplantae</taxon>
        <taxon>Streptophyta</taxon>
        <taxon>Embryophyta</taxon>
        <taxon>Tracheophyta</taxon>
        <taxon>Spermatophyta</taxon>
        <taxon>Magnoliopsida</taxon>
        <taxon>eudicotyledons</taxon>
        <taxon>Gunneridae</taxon>
        <taxon>Pentapetalae</taxon>
        <taxon>rosids</taxon>
        <taxon>malvids</taxon>
        <taxon>Sapindales</taxon>
        <taxon>Sapindaceae</taxon>
        <taxon>Hippocastanoideae</taxon>
        <taxon>Acereae</taxon>
        <taxon>Acer</taxon>
    </lineage>
</organism>
<proteinExistence type="predicted"/>
<comment type="caution">
    <text evidence="2">The sequence shown here is derived from an EMBL/GenBank/DDBJ whole genome shotgun (WGS) entry which is preliminary data.</text>
</comment>
<keyword evidence="3" id="KW-1185">Reference proteome</keyword>
<accession>A0AA39VHX3</accession>
<reference evidence="2" key="2">
    <citation type="submission" date="2023-06" db="EMBL/GenBank/DDBJ databases">
        <authorList>
            <person name="Swenson N.G."/>
            <person name="Wegrzyn J.L."/>
            <person name="Mcevoy S.L."/>
        </authorList>
    </citation>
    <scope>NUCLEOTIDE SEQUENCE</scope>
    <source>
        <strain evidence="2">NS2018</strain>
        <tissue evidence="2">Leaf</tissue>
    </source>
</reference>
<dbReference type="EMBL" id="JAUESC010000384">
    <property type="protein sequence ID" value="KAK0581095.1"/>
    <property type="molecule type" value="Genomic_DNA"/>
</dbReference>
<evidence type="ECO:0000256" key="1">
    <source>
        <dbReference type="SAM" id="MobiDB-lite"/>
    </source>
</evidence>
<feature type="region of interest" description="Disordered" evidence="1">
    <location>
        <begin position="264"/>
        <end position="289"/>
    </location>
</feature>